<dbReference type="EMBL" id="LJSK01000018">
    <property type="protein sequence ID" value="KPI89683.1"/>
    <property type="molecule type" value="Genomic_DNA"/>
</dbReference>
<feature type="region of interest" description="Disordered" evidence="1">
    <location>
        <begin position="1047"/>
        <end position="1115"/>
    </location>
</feature>
<evidence type="ECO:0000256" key="1">
    <source>
        <dbReference type="SAM" id="MobiDB-lite"/>
    </source>
</evidence>
<dbReference type="Proteomes" id="UP000038009">
    <property type="component" value="Unassembled WGS sequence"/>
</dbReference>
<evidence type="ECO:0000313" key="3">
    <source>
        <dbReference type="Proteomes" id="UP000038009"/>
    </source>
</evidence>
<feature type="compositionally biased region" description="Polar residues" evidence="1">
    <location>
        <begin position="1087"/>
        <end position="1104"/>
    </location>
</feature>
<feature type="compositionally biased region" description="Polar residues" evidence="1">
    <location>
        <begin position="1"/>
        <end position="21"/>
    </location>
</feature>
<feature type="compositionally biased region" description="Polar residues" evidence="1">
    <location>
        <begin position="74"/>
        <end position="102"/>
    </location>
</feature>
<feature type="region of interest" description="Disordered" evidence="1">
    <location>
        <begin position="1434"/>
        <end position="1456"/>
    </location>
</feature>
<feature type="compositionally biased region" description="Polar residues" evidence="1">
    <location>
        <begin position="811"/>
        <end position="822"/>
    </location>
</feature>
<dbReference type="OMA" id="MWLEPAD"/>
<evidence type="ECO:0000313" key="2">
    <source>
        <dbReference type="EMBL" id="KPI89683.1"/>
    </source>
</evidence>
<feature type="region of interest" description="Disordered" evidence="1">
    <location>
        <begin position="1"/>
        <end position="102"/>
    </location>
</feature>
<feature type="compositionally biased region" description="Polar residues" evidence="1">
    <location>
        <begin position="1446"/>
        <end position="1455"/>
    </location>
</feature>
<feature type="compositionally biased region" description="Basic residues" evidence="1">
    <location>
        <begin position="55"/>
        <end position="66"/>
    </location>
</feature>
<sequence length="1628" mass="178142">MGNANSGHVQGSAQGTTSRNPLQRGANAVSEVKADPTHPHKSSSNSKMKESSSRRYIHKSTCHKCHSHSDENGSNHPDNTSIQQQRLSSARPSVQVGNGTKNCRSRQVSVTIDSDGPPHQAHQRFVGRLSITDSLSSNYESFVSQTSSLVVKPRLTLGEARELVLAIFFPRQGQLECIASGFLTVEHYALMRGFWAPFLTTELRDKWYLDAVMLSVLGKDRWRSSRPQRDFIMSANPSREQVMQLNEQRRGYSDQLRERLLDLCGSLVESHAHHGKKPNLQLLLEGYNLHKKVHSSSVPGNDDDSTNSIGDRGHDLNTSHEVASIQHKDLLSLSLMRLQTTVSTSFDCFDLLAKRIPTSVISSLPSSYFLNSSPVVYKPIAFQEKKVGDLDAMSFFVSLESRRRLLNGQTSDHQERPMNASFNDLGLVRSLSAFEGTTTQSVMNTTQQFYSAVRHAGLVLTTACSSMVLTVMFQLAEVLRARQVFRDNRAKAAQTGVPLEQLIGREAATINTYSGKDTENLEELKRYAITDEMTLVVLTKLLIKHFKKENQAKMEKLRKRYPNLFAYLEAIAPPEEQEDFDVPRLLSGMVLKLMFLTGGGQRSIVADDQRVPAGTMQITDDVAISNMLEVPILNHICWVACMMGMPIMSNHGILAQKHQGKPLNYIELDECGGVMRALFQAVGALPCGNACPHAFKDWFSLFPFYAVNAEGKRVLMYLYTVQVAAIQRVPLTIQKDMTLLSFASALKEAKGQGRVDIANYFFDPTLTVGYSWTDKDSELSSVSSPFTSPPASPLAPKSIANGIDVPDHHSSANSGQSDNTVPLSKDLNDNASPQAIGNCRSTKPASAGSRAHGTSSKMSPLKSAPHQIQSPLRSTPGQQKDPMLDDQLANTSSSGSPSCSTLLEDDRDVDVYTCVNPQTQLYMRCSNEATLRRHRTTELTPSVSVSYLHSQHEVRAKRPDIAPVLHHAVPKLMPSEGFLVVRWTSAEPLVTFRAGDIISAMVERTSSSENPSGNNDDNGSDALNPPGLGQQCTTSARYFTGAVRPSLDGTAGTGHDGGSLGNKGLSPTAGANLDERSGVPPLASPSRVHTVTIDDSTTRGTSPKVTGMSLSGRVGGIPPADAPFTDLGNTDQNAASSFASSHNTSERACMYQGFMQEFLGVKKVSRRMAMRWKVINVLPSSQLMHRARGTSTAGLTGGAASSKQHQQQYRNEVVLHVAAPEMPVSFPLKVLTIGHERASMSVFTFINPDDSVCWANPRLIEAIANRDENISGNGYPVSVNSSGHFLQASAASQGPGGLLCNTEEELHNVFFSIGVLLSNTIVNGVFFSVPIAPLAFLLMKKALSSGDYSFKSFMWLEPADGNLLSPSLVMNSAYEILTMTEQQYVAFLKSRGMANGDNYVFPVMHSLLDEMRSDKAWQTVSTLPSPMESRRLQFPVSGKRQRRTHGSSTSTSLDMSCTARERSLTASHASLGAHEYVKLIQLHNRCSSTLPRSQLSGSEAVGGASDALAEGMSHSFLMSESVSVQDRLQGYRSQQQQEHEGRPGASDSPEMEALYAKLPSRREYLSLYLVNDLAWGSVRRDDVGKRNKELWVSMARGFMTSAVAKSPLMTNCCSRIIREVLCVPRPDG</sequence>
<feature type="compositionally biased region" description="Gly residues" evidence="1">
    <location>
        <begin position="1051"/>
        <end position="1061"/>
    </location>
</feature>
<name>A0A0N1PF07_LEPSE</name>
<keyword evidence="3" id="KW-1185">Reference proteome</keyword>
<proteinExistence type="predicted"/>
<feature type="region of interest" description="Disordered" evidence="1">
    <location>
        <begin position="781"/>
        <end position="902"/>
    </location>
</feature>
<organism evidence="2 3">
    <name type="scientific">Leptomonas seymouri</name>
    <dbReference type="NCBI Taxonomy" id="5684"/>
    <lineage>
        <taxon>Eukaryota</taxon>
        <taxon>Discoba</taxon>
        <taxon>Euglenozoa</taxon>
        <taxon>Kinetoplastea</taxon>
        <taxon>Metakinetoplastina</taxon>
        <taxon>Trypanosomatida</taxon>
        <taxon>Trypanosomatidae</taxon>
        <taxon>Leishmaniinae</taxon>
        <taxon>Leptomonas</taxon>
    </lineage>
</organism>
<feature type="compositionally biased region" description="Polar residues" evidence="1">
    <location>
        <begin position="829"/>
        <end position="844"/>
    </location>
</feature>
<comment type="caution">
    <text evidence="2">The sequence shown here is derived from an EMBL/GenBank/DDBJ whole genome shotgun (WGS) entry which is preliminary data.</text>
</comment>
<feature type="region of interest" description="Disordered" evidence="1">
    <location>
        <begin position="1004"/>
        <end position="1032"/>
    </location>
</feature>
<accession>A0A0N1PF07</accession>
<feature type="compositionally biased region" description="Polar residues" evidence="1">
    <location>
        <begin position="1527"/>
        <end position="1536"/>
    </location>
</feature>
<dbReference type="VEuPathDB" id="TriTrypDB:Lsey_0018_0130"/>
<feature type="compositionally biased region" description="Low complexity" evidence="1">
    <location>
        <begin position="1007"/>
        <end position="1021"/>
    </location>
</feature>
<gene>
    <name evidence="2" type="ORF">ABL78_1176</name>
</gene>
<protein>
    <submittedName>
        <fullName evidence="2">Uncharacterized protein</fullName>
    </submittedName>
</protein>
<reference evidence="2 3" key="1">
    <citation type="journal article" date="2015" name="PLoS Pathog.">
        <title>Leptomonas seymouri: Adaptations to the Dixenous Life Cycle Analyzed by Genome Sequencing, Transcriptome Profiling and Co-infection with Leishmania donovani.</title>
        <authorList>
            <person name="Kraeva N."/>
            <person name="Butenko A."/>
            <person name="Hlavacova J."/>
            <person name="Kostygov A."/>
            <person name="Myskova J."/>
            <person name="Grybchuk D."/>
            <person name="Lestinova T."/>
            <person name="Votypka J."/>
            <person name="Volf P."/>
            <person name="Opperdoes F."/>
            <person name="Flegontov P."/>
            <person name="Lukes J."/>
            <person name="Yurchenko V."/>
        </authorList>
    </citation>
    <scope>NUCLEOTIDE SEQUENCE [LARGE SCALE GENOMIC DNA]</scope>
    <source>
        <strain evidence="2 3">ATCC 30220</strain>
    </source>
</reference>
<dbReference type="OrthoDB" id="272602at2759"/>
<feature type="region of interest" description="Disordered" evidence="1">
    <location>
        <begin position="1527"/>
        <end position="1550"/>
    </location>
</feature>
<feature type="compositionally biased region" description="Polar residues" evidence="1">
    <location>
        <begin position="866"/>
        <end position="878"/>
    </location>
</feature>